<organism evidence="12">
    <name type="scientific">Ananas comosus var. bracteatus</name>
    <name type="common">red pineapple</name>
    <dbReference type="NCBI Taxonomy" id="296719"/>
    <lineage>
        <taxon>Eukaryota</taxon>
        <taxon>Viridiplantae</taxon>
        <taxon>Streptophyta</taxon>
        <taxon>Embryophyta</taxon>
        <taxon>Tracheophyta</taxon>
        <taxon>Spermatophyta</taxon>
        <taxon>Magnoliopsida</taxon>
        <taxon>Liliopsida</taxon>
        <taxon>Poales</taxon>
        <taxon>Bromeliaceae</taxon>
        <taxon>Bromelioideae</taxon>
        <taxon>Ananas</taxon>
    </lineage>
</organism>
<evidence type="ECO:0000313" key="12">
    <source>
        <dbReference type="EMBL" id="CAD1838425.1"/>
    </source>
</evidence>
<reference evidence="12" key="1">
    <citation type="submission" date="2020-07" db="EMBL/GenBank/DDBJ databases">
        <authorList>
            <person name="Lin J."/>
        </authorList>
    </citation>
    <scope>NUCLEOTIDE SEQUENCE</scope>
</reference>
<dbReference type="GO" id="GO:0005634">
    <property type="term" value="C:nucleus"/>
    <property type="evidence" value="ECO:0007669"/>
    <property type="project" value="UniProtKB-SubCell"/>
</dbReference>
<keyword evidence="11" id="KW-0539">Nucleus</keyword>
<evidence type="ECO:0000256" key="8">
    <source>
        <dbReference type="ARBA" id="ARBA00023054"/>
    </source>
</evidence>
<dbReference type="GO" id="GO:0000724">
    <property type="term" value="P:double-strand break repair via homologous recombination"/>
    <property type="evidence" value="ECO:0007669"/>
    <property type="project" value="TreeGrafter"/>
</dbReference>
<dbReference type="GO" id="GO:0003697">
    <property type="term" value="F:single-stranded DNA binding"/>
    <property type="evidence" value="ECO:0007669"/>
    <property type="project" value="TreeGrafter"/>
</dbReference>
<keyword evidence="10" id="KW-0234">DNA repair</keyword>
<dbReference type="GO" id="GO:0003684">
    <property type="term" value="F:damaged DNA binding"/>
    <property type="evidence" value="ECO:0007669"/>
    <property type="project" value="TreeGrafter"/>
</dbReference>
<sequence>MQPPSPVRRGVAPSPSFRPLLLLSPCCLSRPMGLSLLSPCCLSRPTSRLPSSALSAFSRPSPFQQPVQLGDGVVPSVVWAATFPPPHVLGYTADIQWAFEKKGISGHIKVDYEENVLTVEVKMPQDASGNTVRDTRGLSGGERSFSTLCFALALHEMTEAPFRAMNEFDVFMVSSHLDFPCKLFGILIFQI</sequence>
<dbReference type="EMBL" id="LR862133">
    <property type="protein sequence ID" value="CAD1838425.1"/>
    <property type="molecule type" value="Genomic_DNA"/>
</dbReference>
<dbReference type="SUPFAM" id="SSF52540">
    <property type="entry name" value="P-loop containing nucleoside triphosphate hydrolases"/>
    <property type="match status" value="1"/>
</dbReference>
<keyword evidence="7" id="KW-0067">ATP-binding</keyword>
<evidence type="ECO:0000256" key="2">
    <source>
        <dbReference type="ARBA" id="ARBA00004286"/>
    </source>
</evidence>
<proteinExistence type="inferred from homology"/>
<gene>
    <name evidence="12" type="ORF">CB5_LOCUS21636</name>
</gene>
<evidence type="ECO:0000256" key="11">
    <source>
        <dbReference type="ARBA" id="ARBA00023242"/>
    </source>
</evidence>
<name>A0A6V7Q6D3_ANACO</name>
<dbReference type="AlphaFoldDB" id="A0A6V7Q6D3"/>
<dbReference type="InterPro" id="IPR027417">
    <property type="entry name" value="P-loop_NTPase"/>
</dbReference>
<comment type="similarity">
    <text evidence="3">Belongs to the SMC family. SMC6 subfamily.</text>
</comment>
<dbReference type="GO" id="GO:0005524">
    <property type="term" value="F:ATP binding"/>
    <property type="evidence" value="ECO:0007669"/>
    <property type="project" value="UniProtKB-KW"/>
</dbReference>
<dbReference type="Gene3D" id="3.40.50.300">
    <property type="entry name" value="P-loop containing nucleotide triphosphate hydrolases"/>
    <property type="match status" value="1"/>
</dbReference>
<evidence type="ECO:0000256" key="4">
    <source>
        <dbReference type="ARBA" id="ARBA00022454"/>
    </source>
</evidence>
<keyword evidence="4" id="KW-0158">Chromosome</keyword>
<dbReference type="GO" id="GO:0035861">
    <property type="term" value="C:site of double-strand break"/>
    <property type="evidence" value="ECO:0007669"/>
    <property type="project" value="TreeGrafter"/>
</dbReference>
<dbReference type="PANTHER" id="PTHR19306:SF6">
    <property type="entry name" value="STRUCTURAL MAINTENANCE OF CHROMOSOMES PROTEIN 6"/>
    <property type="match status" value="1"/>
</dbReference>
<keyword evidence="6" id="KW-0227">DNA damage</keyword>
<comment type="subcellular location">
    <subcellularLocation>
        <location evidence="2">Chromosome</location>
    </subcellularLocation>
    <subcellularLocation>
        <location evidence="1">Nucleus</location>
    </subcellularLocation>
</comment>
<dbReference type="PANTHER" id="PTHR19306">
    <property type="entry name" value="STRUCTURAL MAINTENANCE OF CHROMOSOMES 5,6 SMC5, SMC6"/>
    <property type="match status" value="1"/>
</dbReference>
<evidence type="ECO:0000256" key="1">
    <source>
        <dbReference type="ARBA" id="ARBA00004123"/>
    </source>
</evidence>
<evidence type="ECO:0000256" key="6">
    <source>
        <dbReference type="ARBA" id="ARBA00022763"/>
    </source>
</evidence>
<keyword evidence="8" id="KW-0175">Coiled coil</keyword>
<evidence type="ECO:0000256" key="3">
    <source>
        <dbReference type="ARBA" id="ARBA00006793"/>
    </source>
</evidence>
<evidence type="ECO:0000256" key="9">
    <source>
        <dbReference type="ARBA" id="ARBA00023172"/>
    </source>
</evidence>
<dbReference type="GO" id="GO:0030915">
    <property type="term" value="C:Smc5-Smc6 complex"/>
    <property type="evidence" value="ECO:0007669"/>
    <property type="project" value="TreeGrafter"/>
</dbReference>
<protein>
    <submittedName>
        <fullName evidence="12">Uncharacterized protein</fullName>
    </submittedName>
</protein>
<evidence type="ECO:0000256" key="7">
    <source>
        <dbReference type="ARBA" id="ARBA00022840"/>
    </source>
</evidence>
<keyword evidence="9" id="KW-0233">DNA recombination</keyword>
<evidence type="ECO:0000256" key="5">
    <source>
        <dbReference type="ARBA" id="ARBA00022741"/>
    </source>
</evidence>
<evidence type="ECO:0000256" key="10">
    <source>
        <dbReference type="ARBA" id="ARBA00023204"/>
    </source>
</evidence>
<keyword evidence="5" id="KW-0547">Nucleotide-binding</keyword>
<accession>A0A6V7Q6D3</accession>